<dbReference type="EMBL" id="BNJQ01000015">
    <property type="protein sequence ID" value="GHP07045.1"/>
    <property type="molecule type" value="Genomic_DNA"/>
</dbReference>
<dbReference type="AlphaFoldDB" id="A0A830HK00"/>
<keyword evidence="3" id="KW-1185">Reference proteome</keyword>
<gene>
    <name evidence="2" type="ORF">PPROV_000578800</name>
</gene>
<evidence type="ECO:0000313" key="2">
    <source>
        <dbReference type="EMBL" id="GHP07045.1"/>
    </source>
</evidence>
<accession>A0A830HK00</accession>
<feature type="region of interest" description="Disordered" evidence="1">
    <location>
        <begin position="20"/>
        <end position="40"/>
    </location>
</feature>
<evidence type="ECO:0000256" key="1">
    <source>
        <dbReference type="SAM" id="MobiDB-lite"/>
    </source>
</evidence>
<evidence type="ECO:0000313" key="3">
    <source>
        <dbReference type="Proteomes" id="UP000660262"/>
    </source>
</evidence>
<comment type="caution">
    <text evidence="2">The sequence shown here is derived from an EMBL/GenBank/DDBJ whole genome shotgun (WGS) entry which is preliminary data.</text>
</comment>
<protein>
    <submittedName>
        <fullName evidence="2">Uncharacterized protein</fullName>
    </submittedName>
</protein>
<name>A0A830HK00_9CHLO</name>
<dbReference type="Proteomes" id="UP000660262">
    <property type="component" value="Unassembled WGS sequence"/>
</dbReference>
<sequence length="103" mass="11503">MTRFAEVRDDDDIERQLFGDYEAPQPGWPGTPSTTTTARPTSTTSLVTFFSMRGETVRVTHVGLSVTDASGQLMFRMSAAVGYLRVMNITGTLRWTCFRGTWT</sequence>
<reference evidence="2" key="1">
    <citation type="submission" date="2020-10" db="EMBL/GenBank/DDBJ databases">
        <title>Unveiling of a novel bifunctional photoreceptor, Dualchrome1, isolated from a cosmopolitan green alga.</title>
        <authorList>
            <person name="Suzuki S."/>
            <person name="Kawachi M."/>
        </authorList>
    </citation>
    <scope>NUCLEOTIDE SEQUENCE</scope>
    <source>
        <strain evidence="2">NIES 2893</strain>
    </source>
</reference>
<organism evidence="2 3">
    <name type="scientific">Pycnococcus provasolii</name>
    <dbReference type="NCBI Taxonomy" id="41880"/>
    <lineage>
        <taxon>Eukaryota</taxon>
        <taxon>Viridiplantae</taxon>
        <taxon>Chlorophyta</taxon>
        <taxon>Pseudoscourfieldiophyceae</taxon>
        <taxon>Pseudoscourfieldiales</taxon>
        <taxon>Pycnococcaceae</taxon>
        <taxon>Pycnococcus</taxon>
    </lineage>
</organism>
<feature type="compositionally biased region" description="Low complexity" evidence="1">
    <location>
        <begin position="30"/>
        <end position="40"/>
    </location>
</feature>
<proteinExistence type="predicted"/>